<dbReference type="Pfam" id="PF13855">
    <property type="entry name" value="LRR_8"/>
    <property type="match status" value="1"/>
</dbReference>
<accession>A0A7J5ZLR8</accession>
<feature type="chain" id="PRO_5029580901" description="Ig-like domain-containing protein" evidence="6">
    <location>
        <begin position="33"/>
        <end position="420"/>
    </location>
</feature>
<dbReference type="InterPro" id="IPR036179">
    <property type="entry name" value="Ig-like_dom_sf"/>
</dbReference>
<evidence type="ECO:0000256" key="5">
    <source>
        <dbReference type="SAM" id="Phobius"/>
    </source>
</evidence>
<dbReference type="InterPro" id="IPR007110">
    <property type="entry name" value="Ig-like_dom"/>
</dbReference>
<keyword evidence="5" id="KW-0472">Membrane</keyword>
<dbReference type="Pfam" id="PF07679">
    <property type="entry name" value="I-set"/>
    <property type="match status" value="1"/>
</dbReference>
<evidence type="ECO:0000256" key="4">
    <source>
        <dbReference type="ARBA" id="ARBA00023157"/>
    </source>
</evidence>
<evidence type="ECO:0000313" key="9">
    <source>
        <dbReference type="Proteomes" id="UP000593565"/>
    </source>
</evidence>
<dbReference type="Gene3D" id="3.80.10.10">
    <property type="entry name" value="Ribonuclease Inhibitor"/>
    <property type="match status" value="1"/>
</dbReference>
<evidence type="ECO:0000259" key="7">
    <source>
        <dbReference type="PROSITE" id="PS50835"/>
    </source>
</evidence>
<organism evidence="8 9">
    <name type="scientific">Ameiurus melas</name>
    <name type="common">Black bullhead</name>
    <name type="synonym">Silurus melas</name>
    <dbReference type="NCBI Taxonomy" id="219545"/>
    <lineage>
        <taxon>Eukaryota</taxon>
        <taxon>Metazoa</taxon>
        <taxon>Chordata</taxon>
        <taxon>Craniata</taxon>
        <taxon>Vertebrata</taxon>
        <taxon>Euteleostomi</taxon>
        <taxon>Actinopterygii</taxon>
        <taxon>Neopterygii</taxon>
        <taxon>Teleostei</taxon>
        <taxon>Ostariophysi</taxon>
        <taxon>Siluriformes</taxon>
        <taxon>Ictaluridae</taxon>
        <taxon>Ameiurus</taxon>
    </lineage>
</organism>
<dbReference type="InterPro" id="IPR032675">
    <property type="entry name" value="LRR_dom_sf"/>
</dbReference>
<dbReference type="SUPFAM" id="SSF52058">
    <property type="entry name" value="L domain-like"/>
    <property type="match status" value="1"/>
</dbReference>
<dbReference type="Proteomes" id="UP000593565">
    <property type="component" value="Unassembled WGS sequence"/>
</dbReference>
<dbReference type="AlphaFoldDB" id="A0A7J5ZLR8"/>
<dbReference type="GO" id="GO:0004714">
    <property type="term" value="F:transmembrane receptor protein tyrosine kinase activity"/>
    <property type="evidence" value="ECO:0007669"/>
    <property type="project" value="InterPro"/>
</dbReference>
<feature type="domain" description="Ig-like" evidence="7">
    <location>
        <begin position="191"/>
        <end position="274"/>
    </location>
</feature>
<dbReference type="GO" id="GO:0005524">
    <property type="term" value="F:ATP binding"/>
    <property type="evidence" value="ECO:0007669"/>
    <property type="project" value="InterPro"/>
</dbReference>
<keyword evidence="2 6" id="KW-0732">Signal</keyword>
<dbReference type="EMBL" id="JAAGNN010000029">
    <property type="protein sequence ID" value="KAF4070517.1"/>
    <property type="molecule type" value="Genomic_DNA"/>
</dbReference>
<evidence type="ECO:0000313" key="8">
    <source>
        <dbReference type="EMBL" id="KAF4070517.1"/>
    </source>
</evidence>
<evidence type="ECO:0000256" key="2">
    <source>
        <dbReference type="ARBA" id="ARBA00022729"/>
    </source>
</evidence>
<keyword evidence="1" id="KW-0433">Leucine-rich repeat</keyword>
<feature type="transmembrane region" description="Helical" evidence="5">
    <location>
        <begin position="357"/>
        <end position="380"/>
    </location>
</feature>
<evidence type="ECO:0000256" key="6">
    <source>
        <dbReference type="SAM" id="SignalP"/>
    </source>
</evidence>
<evidence type="ECO:0000256" key="1">
    <source>
        <dbReference type="ARBA" id="ARBA00022614"/>
    </source>
</evidence>
<keyword evidence="5" id="KW-0812">Transmembrane</keyword>
<dbReference type="Gene3D" id="2.60.40.10">
    <property type="entry name" value="Immunoglobulins"/>
    <property type="match status" value="2"/>
</dbReference>
<dbReference type="InterPro" id="IPR013098">
    <property type="entry name" value="Ig_I-set"/>
</dbReference>
<dbReference type="InterPro" id="IPR003599">
    <property type="entry name" value="Ig_sub"/>
</dbReference>
<name>A0A7J5ZLR8_AMEME</name>
<dbReference type="PRINTS" id="PR01939">
    <property type="entry name" value="NTKRECEPTOR"/>
</dbReference>
<dbReference type="PANTHER" id="PTHR24366:SF96">
    <property type="entry name" value="LEUCINE RICH REPEAT CONTAINING 53"/>
    <property type="match status" value="1"/>
</dbReference>
<protein>
    <recommendedName>
        <fullName evidence="7">Ig-like domain-containing protein</fullName>
    </recommendedName>
</protein>
<proteinExistence type="predicted"/>
<dbReference type="FunFam" id="3.80.10.10:FF:000163">
    <property type="entry name" value="Tyrosine-protein kinase receptor"/>
    <property type="match status" value="1"/>
</dbReference>
<feature type="signal peptide" evidence="6">
    <location>
        <begin position="1"/>
        <end position="32"/>
    </location>
</feature>
<keyword evidence="3" id="KW-0677">Repeat</keyword>
<comment type="caution">
    <text evidence="8">The sequence shown here is derived from an EMBL/GenBank/DDBJ whole genome shotgun (WGS) entry which is preliminary data.</text>
</comment>
<keyword evidence="4" id="KW-1015">Disulfide bond</keyword>
<dbReference type="GO" id="GO:0007169">
    <property type="term" value="P:cell surface receptor protein tyrosine kinase signaling pathway"/>
    <property type="evidence" value="ECO:0007669"/>
    <property type="project" value="InterPro"/>
</dbReference>
<keyword evidence="9" id="KW-1185">Reference proteome</keyword>
<gene>
    <name evidence="8" type="ORF">AMELA_G00286390</name>
</gene>
<dbReference type="SMART" id="SM00409">
    <property type="entry name" value="IG"/>
    <property type="match status" value="1"/>
</dbReference>
<keyword evidence="5" id="KW-1133">Transmembrane helix</keyword>
<dbReference type="GO" id="GO:0005886">
    <property type="term" value="C:plasma membrane"/>
    <property type="evidence" value="ECO:0007669"/>
    <property type="project" value="InterPro"/>
</dbReference>
<evidence type="ECO:0000256" key="3">
    <source>
        <dbReference type="ARBA" id="ARBA00022737"/>
    </source>
</evidence>
<dbReference type="InterPro" id="IPR013783">
    <property type="entry name" value="Ig-like_fold"/>
</dbReference>
<dbReference type="SUPFAM" id="SSF48726">
    <property type="entry name" value="Immunoglobulin"/>
    <property type="match status" value="1"/>
</dbReference>
<sequence>MNLLRPGSGFGMAGWRLVCAAVALALWRPAESCPAACTCTGVRIYCADTERSIAAFPALSEPEMENITDIYIANQSSFSSINDKDLTFYRNLRNLTVTNTRLTYVSRQAFQNNVKLQYLNLKDNNLSSLSWKTVHHLNISSLLLSGNPLQCSCENMWMRGDESEAAELMCVEEGGKRRHLSKLTLPNCVVPTVSLHPKSVTLMAGSNITLTCNASGMPTPDLNWITCPLNSSHEIVTTGQTSILRLKDLSSLDNECKITCSSDNTAGESEASLHLDIHCELKISPKHEYHGCLQLDNPTHINNGEYTLLASNRYGRDRKVINAHFMHNPWNDTTATDSLYYDPTTDDTPLEPPEDRVAVYVVVGIAVVTFTGFVLMLVVLKFGRNSKFGIKDHSNAPEEETGLKSGFVLFHNVPVEVVSR</sequence>
<dbReference type="InterPro" id="IPR001611">
    <property type="entry name" value="Leu-rich_rpt"/>
</dbReference>
<dbReference type="PANTHER" id="PTHR24366">
    <property type="entry name" value="IG(IMMUNOGLOBULIN) AND LRR(LEUCINE RICH REPEAT) DOMAINS"/>
    <property type="match status" value="1"/>
</dbReference>
<reference evidence="8 9" key="1">
    <citation type="submission" date="2020-02" db="EMBL/GenBank/DDBJ databases">
        <title>A chromosome-scale genome assembly of the black bullhead catfish (Ameiurus melas).</title>
        <authorList>
            <person name="Wen M."/>
            <person name="Zham M."/>
            <person name="Cabau C."/>
            <person name="Klopp C."/>
            <person name="Donnadieu C."/>
            <person name="Roques C."/>
            <person name="Bouchez O."/>
            <person name="Lampietro C."/>
            <person name="Jouanno E."/>
            <person name="Herpin A."/>
            <person name="Louis A."/>
            <person name="Berthelot C."/>
            <person name="Parey E."/>
            <person name="Roest-Crollius H."/>
            <person name="Braasch I."/>
            <person name="Postlethwait J."/>
            <person name="Robinson-Rechavi M."/>
            <person name="Echchiki A."/>
            <person name="Begum T."/>
            <person name="Montfort J."/>
            <person name="Schartl M."/>
            <person name="Bobe J."/>
            <person name="Guiguen Y."/>
        </authorList>
    </citation>
    <scope>NUCLEOTIDE SEQUENCE [LARGE SCALE GENOMIC DNA]</scope>
    <source>
        <strain evidence="8">M_S1</strain>
        <tissue evidence="8">Blood</tissue>
    </source>
</reference>
<dbReference type="InterPro" id="IPR020777">
    <property type="entry name" value="NTRK"/>
</dbReference>
<dbReference type="PROSITE" id="PS50835">
    <property type="entry name" value="IG_LIKE"/>
    <property type="match status" value="1"/>
</dbReference>